<dbReference type="GO" id="GO:0010971">
    <property type="term" value="P:positive regulation of G2/M transition of mitotic cell cycle"/>
    <property type="evidence" value="ECO:0007669"/>
    <property type="project" value="TreeGrafter"/>
</dbReference>
<dbReference type="InterPro" id="IPR000751">
    <property type="entry name" value="MPI_Phosphatase"/>
</dbReference>
<feature type="region of interest" description="Disordered" evidence="9">
    <location>
        <begin position="351"/>
        <end position="372"/>
    </location>
</feature>
<sequence length="703" mass="80175">MWGESSKNCEMNCQCSGLITESFKINSGNSAQKRKQTEAMSTNYKVKMNPHSLDFNRKQSPLSSPIATPSKRRVLGELQNSPMFRPKNSPIIERFTSPVIERLKNSPLERKKSPSIDRNTLSPLTTRPERVLKRTSKKISKIFEERSKFRMSNKENESPFISDTFVKLDVEEETRDCSFGETFQSLMCTERISHWSTTKLDFTDALPQKTYENESENLKEDIYVPEKDLEPDLDTGFETLHDLEEEFDADNFDQCTKYEIISTDSPNIISRGRSTSRKINSKNFVFGDPLDDNEPSTSFNRPNVNASRMLTFEEENFEFTSPAAKRPSTTSISVKKSLKFTETPTKILKHEKSDSSIGSMSSPCSTKLRFPSESTTSMESGFVSELEEPFLELEEVSNSPKMANFNELLSGPIKENIITDKDFSRRPALHRSLSLNPEASKARVSLFSISEGPVSPKKSQKRPEVSELENEGSKRRKSNCEGPEMERILRPVLHRAFSENNASIMSALARSVVDPDLIGDFSLPFALPLTCGDHSDLKSISCDTLASLLRGDFEHSISGFQVIDCRYPYEYEGGHILGAVNLYTPAQILTLVSEPLKPKEPHEKRNILIFHCEFSLERGPKLSRFLRSNDRAKNKENYPSLHYPEIYLLHEGYRAFYKRYPDLCSPAGYTAMLDPQHRHLLRQHRSVQQPSSSIHHRRNRLLL</sequence>
<proteinExistence type="inferred from homology"/>
<name>A0AAV1LCB7_9NEOP</name>
<dbReference type="SUPFAM" id="SSF52821">
    <property type="entry name" value="Rhodanese/Cell cycle control phosphatase"/>
    <property type="match status" value="1"/>
</dbReference>
<keyword evidence="3" id="KW-0132">Cell division</keyword>
<dbReference type="GO" id="GO:0004725">
    <property type="term" value="F:protein tyrosine phosphatase activity"/>
    <property type="evidence" value="ECO:0007669"/>
    <property type="project" value="UniProtKB-EC"/>
</dbReference>
<accession>A0AAV1LCB7</accession>
<dbReference type="GO" id="GO:0005634">
    <property type="term" value="C:nucleus"/>
    <property type="evidence" value="ECO:0007669"/>
    <property type="project" value="TreeGrafter"/>
</dbReference>
<organism evidence="11 12">
    <name type="scientific">Parnassius mnemosyne</name>
    <name type="common">clouded apollo</name>
    <dbReference type="NCBI Taxonomy" id="213953"/>
    <lineage>
        <taxon>Eukaryota</taxon>
        <taxon>Metazoa</taxon>
        <taxon>Ecdysozoa</taxon>
        <taxon>Arthropoda</taxon>
        <taxon>Hexapoda</taxon>
        <taxon>Insecta</taxon>
        <taxon>Pterygota</taxon>
        <taxon>Neoptera</taxon>
        <taxon>Endopterygota</taxon>
        <taxon>Lepidoptera</taxon>
        <taxon>Glossata</taxon>
        <taxon>Ditrysia</taxon>
        <taxon>Papilionoidea</taxon>
        <taxon>Papilionidae</taxon>
        <taxon>Parnassiinae</taxon>
        <taxon>Parnassini</taxon>
        <taxon>Parnassius</taxon>
        <taxon>Driopa</taxon>
    </lineage>
</organism>
<evidence type="ECO:0000259" key="10">
    <source>
        <dbReference type="PROSITE" id="PS50206"/>
    </source>
</evidence>
<dbReference type="InterPro" id="IPR001763">
    <property type="entry name" value="Rhodanese-like_dom"/>
</dbReference>
<dbReference type="FunFam" id="3.40.250.10:FF:000021">
    <property type="entry name" value="M-phase inducer phosphatase cdc-25.2"/>
    <property type="match status" value="1"/>
</dbReference>
<protein>
    <recommendedName>
        <fullName evidence="2">protein-tyrosine-phosphatase</fullName>
        <ecNumber evidence="2">3.1.3.48</ecNumber>
    </recommendedName>
</protein>
<dbReference type="PROSITE" id="PS50206">
    <property type="entry name" value="RHODANESE_3"/>
    <property type="match status" value="1"/>
</dbReference>
<dbReference type="SMART" id="SM00450">
    <property type="entry name" value="RHOD"/>
    <property type="match status" value="1"/>
</dbReference>
<gene>
    <name evidence="11" type="ORF">PARMNEM_LOCUS12592</name>
</gene>
<dbReference type="PANTHER" id="PTHR10828:SF76">
    <property type="entry name" value="M-PHASE INDUCER PHOSPHATASE"/>
    <property type="match status" value="1"/>
</dbReference>
<keyword evidence="12" id="KW-1185">Reference proteome</keyword>
<keyword evidence="4" id="KW-0498">Mitosis</keyword>
<dbReference type="PRINTS" id="PR00716">
    <property type="entry name" value="MPIPHPHTASE"/>
</dbReference>
<dbReference type="AlphaFoldDB" id="A0AAV1LCB7"/>
<dbReference type="Gene3D" id="3.40.250.10">
    <property type="entry name" value="Rhodanese-like domain"/>
    <property type="match status" value="1"/>
</dbReference>
<feature type="domain" description="Rhodanese" evidence="10">
    <location>
        <begin position="556"/>
        <end position="665"/>
    </location>
</feature>
<evidence type="ECO:0000256" key="2">
    <source>
        <dbReference type="ARBA" id="ARBA00013064"/>
    </source>
</evidence>
<dbReference type="Pfam" id="PF00581">
    <property type="entry name" value="Rhodanese"/>
    <property type="match status" value="1"/>
</dbReference>
<evidence type="ECO:0000256" key="4">
    <source>
        <dbReference type="ARBA" id="ARBA00022776"/>
    </source>
</evidence>
<evidence type="ECO:0000256" key="8">
    <source>
        <dbReference type="ARBA" id="ARBA00051722"/>
    </source>
</evidence>
<evidence type="ECO:0000256" key="1">
    <source>
        <dbReference type="ARBA" id="ARBA00011065"/>
    </source>
</evidence>
<feature type="region of interest" description="Disordered" evidence="9">
    <location>
        <begin position="451"/>
        <end position="482"/>
    </location>
</feature>
<evidence type="ECO:0000256" key="5">
    <source>
        <dbReference type="ARBA" id="ARBA00022801"/>
    </source>
</evidence>
<feature type="region of interest" description="Disordered" evidence="9">
    <location>
        <begin position="684"/>
        <end position="703"/>
    </location>
</feature>
<comment type="catalytic activity">
    <reaction evidence="8">
        <text>O-phospho-L-tyrosyl-[protein] + H2O = L-tyrosyl-[protein] + phosphate</text>
        <dbReference type="Rhea" id="RHEA:10684"/>
        <dbReference type="Rhea" id="RHEA-COMP:10136"/>
        <dbReference type="Rhea" id="RHEA-COMP:20101"/>
        <dbReference type="ChEBI" id="CHEBI:15377"/>
        <dbReference type="ChEBI" id="CHEBI:43474"/>
        <dbReference type="ChEBI" id="CHEBI:46858"/>
        <dbReference type="ChEBI" id="CHEBI:61978"/>
        <dbReference type="EC" id="3.1.3.48"/>
    </reaction>
</comment>
<evidence type="ECO:0000256" key="6">
    <source>
        <dbReference type="ARBA" id="ARBA00022912"/>
    </source>
</evidence>
<dbReference type="GO" id="GO:0051301">
    <property type="term" value="P:cell division"/>
    <property type="evidence" value="ECO:0007669"/>
    <property type="project" value="UniProtKB-KW"/>
</dbReference>
<evidence type="ECO:0000256" key="7">
    <source>
        <dbReference type="ARBA" id="ARBA00023306"/>
    </source>
</evidence>
<keyword evidence="7" id="KW-0131">Cell cycle</keyword>
<dbReference type="PANTHER" id="PTHR10828">
    <property type="entry name" value="M-PHASE INDUCER PHOSPHATASE DUAL SPECIFICITY PHOSPHATASE CDC25"/>
    <property type="match status" value="1"/>
</dbReference>
<feature type="compositionally biased region" description="Basic residues" evidence="9">
    <location>
        <begin position="694"/>
        <end position="703"/>
    </location>
</feature>
<dbReference type="EC" id="3.1.3.48" evidence="2"/>
<dbReference type="GO" id="GO:0110032">
    <property type="term" value="P:positive regulation of G2/MI transition of meiotic cell cycle"/>
    <property type="evidence" value="ECO:0007669"/>
    <property type="project" value="TreeGrafter"/>
</dbReference>
<dbReference type="CDD" id="cd01530">
    <property type="entry name" value="Cdc25"/>
    <property type="match status" value="1"/>
</dbReference>
<dbReference type="Proteomes" id="UP001314205">
    <property type="component" value="Unassembled WGS sequence"/>
</dbReference>
<keyword evidence="5" id="KW-0378">Hydrolase</keyword>
<dbReference type="EMBL" id="CAVLGL010000087">
    <property type="protein sequence ID" value="CAK1592686.1"/>
    <property type="molecule type" value="Genomic_DNA"/>
</dbReference>
<evidence type="ECO:0000256" key="9">
    <source>
        <dbReference type="SAM" id="MobiDB-lite"/>
    </source>
</evidence>
<comment type="caution">
    <text evidence="11">The sequence shown here is derived from an EMBL/GenBank/DDBJ whole genome shotgun (WGS) entry which is preliminary data.</text>
</comment>
<evidence type="ECO:0000313" key="12">
    <source>
        <dbReference type="Proteomes" id="UP001314205"/>
    </source>
</evidence>
<evidence type="ECO:0000256" key="3">
    <source>
        <dbReference type="ARBA" id="ARBA00022618"/>
    </source>
</evidence>
<dbReference type="GO" id="GO:0000086">
    <property type="term" value="P:G2/M transition of mitotic cell cycle"/>
    <property type="evidence" value="ECO:0007669"/>
    <property type="project" value="TreeGrafter"/>
</dbReference>
<comment type="similarity">
    <text evidence="1">Belongs to the MPI phosphatase family.</text>
</comment>
<reference evidence="11 12" key="1">
    <citation type="submission" date="2023-11" db="EMBL/GenBank/DDBJ databases">
        <authorList>
            <person name="Hedman E."/>
            <person name="Englund M."/>
            <person name="Stromberg M."/>
            <person name="Nyberg Akerstrom W."/>
            <person name="Nylinder S."/>
            <person name="Jareborg N."/>
            <person name="Kallberg Y."/>
            <person name="Kronander E."/>
        </authorList>
    </citation>
    <scope>NUCLEOTIDE SEQUENCE [LARGE SCALE GENOMIC DNA]</scope>
</reference>
<dbReference type="GO" id="GO:0005737">
    <property type="term" value="C:cytoplasm"/>
    <property type="evidence" value="ECO:0007669"/>
    <property type="project" value="TreeGrafter"/>
</dbReference>
<feature type="compositionally biased region" description="Polar residues" evidence="9">
    <location>
        <begin position="355"/>
        <end position="365"/>
    </location>
</feature>
<evidence type="ECO:0000313" key="11">
    <source>
        <dbReference type="EMBL" id="CAK1592686.1"/>
    </source>
</evidence>
<dbReference type="InterPro" id="IPR036873">
    <property type="entry name" value="Rhodanese-like_dom_sf"/>
</dbReference>
<keyword evidence="6" id="KW-0904">Protein phosphatase</keyword>